<dbReference type="EMBL" id="JADNRY010000101">
    <property type="protein sequence ID" value="KAF9065603.1"/>
    <property type="molecule type" value="Genomic_DNA"/>
</dbReference>
<evidence type="ECO:0000256" key="1">
    <source>
        <dbReference type="ARBA" id="ARBA00004685"/>
    </source>
</evidence>
<dbReference type="PANTHER" id="PTHR33365">
    <property type="entry name" value="YALI0B05434P"/>
    <property type="match status" value="1"/>
</dbReference>
<comment type="pathway">
    <text evidence="1">Mycotoxin biosynthesis.</text>
</comment>
<gene>
    <name evidence="3" type="ORF">BDP27DRAFT_1298076</name>
</gene>
<name>A0A9P5PKL2_9AGAR</name>
<dbReference type="GO" id="GO:0043386">
    <property type="term" value="P:mycotoxin biosynthetic process"/>
    <property type="evidence" value="ECO:0007669"/>
    <property type="project" value="InterPro"/>
</dbReference>
<comment type="similarity">
    <text evidence="2">Belongs to the ustYa family.</text>
</comment>
<accession>A0A9P5PKL2</accession>
<sequence length="269" mass="31209">MIPKSNYLPVAEEEDEQEHPLLHKFSSKKLLDGSRWREAVLLLIVVVETFSLCWLALRRPQIVSSSTSFQCETLKAHAYGQTLYSPAQEALQSEVKTFTVGRPTYGDGLTAYQGVGKEADRAWGELYNHTVFKIPHSQAVLLPNKTYPISHEPGYYLAELDVFHQLHCLNYLRMFFNIELYRDHPDMGMDHTWHCIDSIRQSLMCSADISVNVWQWDDKIEKVVGHSDIIHSCRNFDKVRDWALDRRIHKWIDGTYIENDLPDIPVIYS</sequence>
<evidence type="ECO:0000313" key="4">
    <source>
        <dbReference type="Proteomes" id="UP000772434"/>
    </source>
</evidence>
<organism evidence="3 4">
    <name type="scientific">Rhodocollybia butyracea</name>
    <dbReference type="NCBI Taxonomy" id="206335"/>
    <lineage>
        <taxon>Eukaryota</taxon>
        <taxon>Fungi</taxon>
        <taxon>Dikarya</taxon>
        <taxon>Basidiomycota</taxon>
        <taxon>Agaricomycotina</taxon>
        <taxon>Agaricomycetes</taxon>
        <taxon>Agaricomycetidae</taxon>
        <taxon>Agaricales</taxon>
        <taxon>Marasmiineae</taxon>
        <taxon>Omphalotaceae</taxon>
        <taxon>Rhodocollybia</taxon>
    </lineage>
</organism>
<evidence type="ECO:0008006" key="5">
    <source>
        <dbReference type="Google" id="ProtNLM"/>
    </source>
</evidence>
<evidence type="ECO:0000256" key="2">
    <source>
        <dbReference type="ARBA" id="ARBA00035112"/>
    </source>
</evidence>
<keyword evidence="4" id="KW-1185">Reference proteome</keyword>
<protein>
    <recommendedName>
        <fullName evidence="5">Tat pathway signal sequence</fullName>
    </recommendedName>
</protein>
<dbReference type="OrthoDB" id="3687641at2759"/>
<dbReference type="PANTHER" id="PTHR33365:SF4">
    <property type="entry name" value="CYCLOCHLOROTINE BIOSYNTHESIS PROTEIN O"/>
    <property type="match status" value="1"/>
</dbReference>
<proteinExistence type="inferred from homology"/>
<dbReference type="Proteomes" id="UP000772434">
    <property type="component" value="Unassembled WGS sequence"/>
</dbReference>
<reference evidence="3" key="1">
    <citation type="submission" date="2020-11" db="EMBL/GenBank/DDBJ databases">
        <authorList>
            <consortium name="DOE Joint Genome Institute"/>
            <person name="Ahrendt S."/>
            <person name="Riley R."/>
            <person name="Andreopoulos W."/>
            <person name="Labutti K."/>
            <person name="Pangilinan J."/>
            <person name="Ruiz-Duenas F.J."/>
            <person name="Barrasa J.M."/>
            <person name="Sanchez-Garcia M."/>
            <person name="Camarero S."/>
            <person name="Miyauchi S."/>
            <person name="Serrano A."/>
            <person name="Linde D."/>
            <person name="Babiker R."/>
            <person name="Drula E."/>
            <person name="Ayuso-Fernandez I."/>
            <person name="Pacheco R."/>
            <person name="Padilla G."/>
            <person name="Ferreira P."/>
            <person name="Barriuso J."/>
            <person name="Kellner H."/>
            <person name="Castanera R."/>
            <person name="Alfaro M."/>
            <person name="Ramirez L."/>
            <person name="Pisabarro A.G."/>
            <person name="Kuo A."/>
            <person name="Tritt A."/>
            <person name="Lipzen A."/>
            <person name="He G."/>
            <person name="Yan M."/>
            <person name="Ng V."/>
            <person name="Cullen D."/>
            <person name="Martin F."/>
            <person name="Rosso M.-N."/>
            <person name="Henrissat B."/>
            <person name="Hibbett D."/>
            <person name="Martinez A.T."/>
            <person name="Grigoriev I.V."/>
        </authorList>
    </citation>
    <scope>NUCLEOTIDE SEQUENCE</scope>
    <source>
        <strain evidence="3">AH 40177</strain>
    </source>
</reference>
<dbReference type="AlphaFoldDB" id="A0A9P5PKL2"/>
<evidence type="ECO:0000313" key="3">
    <source>
        <dbReference type="EMBL" id="KAF9065603.1"/>
    </source>
</evidence>
<dbReference type="Pfam" id="PF11807">
    <property type="entry name" value="UstYa"/>
    <property type="match status" value="1"/>
</dbReference>
<dbReference type="InterPro" id="IPR021765">
    <property type="entry name" value="UstYa-like"/>
</dbReference>
<comment type="caution">
    <text evidence="3">The sequence shown here is derived from an EMBL/GenBank/DDBJ whole genome shotgun (WGS) entry which is preliminary data.</text>
</comment>